<protein>
    <submittedName>
        <fullName evidence="2">Uncharacterized protein</fullName>
    </submittedName>
</protein>
<dbReference type="EMBL" id="JBBPBK010000008">
    <property type="protein sequence ID" value="KAK9279248.1"/>
    <property type="molecule type" value="Genomic_DNA"/>
</dbReference>
<proteinExistence type="predicted"/>
<evidence type="ECO:0000313" key="2">
    <source>
        <dbReference type="EMBL" id="KAK9279248.1"/>
    </source>
</evidence>
<keyword evidence="3" id="KW-1185">Reference proteome</keyword>
<comment type="caution">
    <text evidence="2">The sequence shown here is derived from an EMBL/GenBank/DDBJ whole genome shotgun (WGS) entry which is preliminary data.</text>
</comment>
<dbReference type="AlphaFoldDB" id="A0AAP0WX58"/>
<name>A0AAP0WX58_LIQFO</name>
<feature type="region of interest" description="Disordered" evidence="1">
    <location>
        <begin position="1"/>
        <end position="21"/>
    </location>
</feature>
<evidence type="ECO:0000256" key="1">
    <source>
        <dbReference type="SAM" id="MobiDB-lite"/>
    </source>
</evidence>
<accession>A0AAP0WX58</accession>
<dbReference type="Proteomes" id="UP001415857">
    <property type="component" value="Unassembled WGS sequence"/>
</dbReference>
<gene>
    <name evidence="2" type="ORF">L1049_012926</name>
</gene>
<reference evidence="2 3" key="1">
    <citation type="journal article" date="2024" name="Plant J.">
        <title>Genome sequences and population genomics reveal climatic adaptation and genomic divergence between two closely related sweetgum species.</title>
        <authorList>
            <person name="Xu W.Q."/>
            <person name="Ren C.Q."/>
            <person name="Zhang X.Y."/>
            <person name="Comes H.P."/>
            <person name="Liu X.H."/>
            <person name="Li Y.G."/>
            <person name="Kettle C.J."/>
            <person name="Jalonen R."/>
            <person name="Gaisberger H."/>
            <person name="Ma Y.Z."/>
            <person name="Qiu Y.X."/>
        </authorList>
    </citation>
    <scope>NUCLEOTIDE SEQUENCE [LARGE SCALE GENOMIC DNA]</scope>
    <source>
        <strain evidence="2">Hangzhou</strain>
    </source>
</reference>
<organism evidence="2 3">
    <name type="scientific">Liquidambar formosana</name>
    <name type="common">Formosan gum</name>
    <dbReference type="NCBI Taxonomy" id="63359"/>
    <lineage>
        <taxon>Eukaryota</taxon>
        <taxon>Viridiplantae</taxon>
        <taxon>Streptophyta</taxon>
        <taxon>Embryophyta</taxon>
        <taxon>Tracheophyta</taxon>
        <taxon>Spermatophyta</taxon>
        <taxon>Magnoliopsida</taxon>
        <taxon>eudicotyledons</taxon>
        <taxon>Gunneridae</taxon>
        <taxon>Pentapetalae</taxon>
        <taxon>Saxifragales</taxon>
        <taxon>Altingiaceae</taxon>
        <taxon>Liquidambar</taxon>
    </lineage>
</organism>
<sequence>MIRVGPETRVCGEEEEEEEDGCEAFLRESVGGGGLEGATARPGVLSRAKPSSKDTELFAFDLANDEFEFEFELRNGTPRHHHDGEPISGMGKLIQFSFPKRDVFTLCAAVGRVFYVFGGGAETFSHKNKGYRMICHRMEPIPVVLDGKFYVMGDTNDGVNQKC</sequence>
<evidence type="ECO:0000313" key="3">
    <source>
        <dbReference type="Proteomes" id="UP001415857"/>
    </source>
</evidence>